<accession>A0A565AXI1</accession>
<dbReference type="Proteomes" id="UP000489600">
    <property type="component" value="Unassembled WGS sequence"/>
</dbReference>
<evidence type="ECO:0000313" key="3">
    <source>
        <dbReference type="Proteomes" id="UP000489600"/>
    </source>
</evidence>
<feature type="region of interest" description="Disordered" evidence="1">
    <location>
        <begin position="77"/>
        <end position="99"/>
    </location>
</feature>
<evidence type="ECO:0000256" key="1">
    <source>
        <dbReference type="SAM" id="MobiDB-lite"/>
    </source>
</evidence>
<dbReference type="EMBL" id="CABITT030000002">
    <property type="protein sequence ID" value="VVA94082.1"/>
    <property type="molecule type" value="Genomic_DNA"/>
</dbReference>
<reference evidence="2" key="1">
    <citation type="submission" date="2019-07" db="EMBL/GenBank/DDBJ databases">
        <authorList>
            <person name="Dittberner H."/>
        </authorList>
    </citation>
    <scope>NUCLEOTIDE SEQUENCE [LARGE SCALE GENOMIC DNA]</scope>
</reference>
<sequence>MACSLVTQASRATGTGRGQTLPLLSPVAGPSHGAGEQQTAIGARRGQTLPLLLLAGPSHGGGEQVLEDVDTSLGLGLRKHRNDDQDNVAKRQKRSSVTKSASLCSFFVG</sequence>
<evidence type="ECO:0000313" key="2">
    <source>
        <dbReference type="EMBL" id="VVA94082.1"/>
    </source>
</evidence>
<feature type="compositionally biased region" description="Polar residues" evidence="1">
    <location>
        <begin position="1"/>
        <end position="13"/>
    </location>
</feature>
<feature type="region of interest" description="Disordered" evidence="1">
    <location>
        <begin position="1"/>
        <end position="42"/>
    </location>
</feature>
<dbReference type="AlphaFoldDB" id="A0A565AXI1"/>
<comment type="caution">
    <text evidence="2">The sequence shown here is derived from an EMBL/GenBank/DDBJ whole genome shotgun (WGS) entry which is preliminary data.</text>
</comment>
<name>A0A565AXI1_9BRAS</name>
<proteinExistence type="predicted"/>
<organism evidence="2 3">
    <name type="scientific">Arabis nemorensis</name>
    <dbReference type="NCBI Taxonomy" id="586526"/>
    <lineage>
        <taxon>Eukaryota</taxon>
        <taxon>Viridiplantae</taxon>
        <taxon>Streptophyta</taxon>
        <taxon>Embryophyta</taxon>
        <taxon>Tracheophyta</taxon>
        <taxon>Spermatophyta</taxon>
        <taxon>Magnoliopsida</taxon>
        <taxon>eudicotyledons</taxon>
        <taxon>Gunneridae</taxon>
        <taxon>Pentapetalae</taxon>
        <taxon>rosids</taxon>
        <taxon>malvids</taxon>
        <taxon>Brassicales</taxon>
        <taxon>Brassicaceae</taxon>
        <taxon>Arabideae</taxon>
        <taxon>Arabis</taxon>
    </lineage>
</organism>
<protein>
    <submittedName>
        <fullName evidence="2">Uncharacterized protein</fullName>
    </submittedName>
</protein>
<gene>
    <name evidence="2" type="ORF">ANE_LOCUS4527</name>
</gene>
<keyword evidence="3" id="KW-1185">Reference proteome</keyword>